<dbReference type="InterPro" id="IPR003439">
    <property type="entry name" value="ABC_transporter-like_ATP-bd"/>
</dbReference>
<evidence type="ECO:0000256" key="3">
    <source>
        <dbReference type="ARBA" id="ARBA00022741"/>
    </source>
</evidence>
<keyword evidence="10" id="KW-1185">Reference proteome</keyword>
<dbReference type="GO" id="GO:0140359">
    <property type="term" value="F:ABC-type transporter activity"/>
    <property type="evidence" value="ECO:0007669"/>
    <property type="project" value="InterPro"/>
</dbReference>
<keyword evidence="4" id="KW-0067">ATP-binding</keyword>
<feature type="transmembrane region" description="Helical" evidence="7">
    <location>
        <begin position="491"/>
        <end position="515"/>
    </location>
</feature>
<evidence type="ECO:0000256" key="7">
    <source>
        <dbReference type="SAM" id="Phobius"/>
    </source>
</evidence>
<dbReference type="OrthoDB" id="10255969at2759"/>
<gene>
    <name evidence="9" type="ORF">NEZAVI_LOCUS2247</name>
</gene>
<dbReference type="PANTHER" id="PTHR43038:SF3">
    <property type="entry name" value="ABC TRANSPORTER G FAMILY MEMBER 20 ISOFORM X1"/>
    <property type="match status" value="1"/>
</dbReference>
<feature type="transmembrane region" description="Helical" evidence="7">
    <location>
        <begin position="569"/>
        <end position="594"/>
    </location>
</feature>
<keyword evidence="6 7" id="KW-0472">Membrane</keyword>
<dbReference type="Pfam" id="PF00005">
    <property type="entry name" value="ABC_tran"/>
    <property type="match status" value="1"/>
</dbReference>
<dbReference type="PANTHER" id="PTHR43038">
    <property type="entry name" value="ATP-BINDING CASSETTE, SUB-FAMILY H, MEMBER 1"/>
    <property type="match status" value="1"/>
</dbReference>
<dbReference type="PROSITE" id="PS50893">
    <property type="entry name" value="ABC_TRANSPORTER_2"/>
    <property type="match status" value="1"/>
</dbReference>
<dbReference type="EMBL" id="OV725077">
    <property type="protein sequence ID" value="CAH1391182.1"/>
    <property type="molecule type" value="Genomic_DNA"/>
</dbReference>
<sequence length="692" mass="77886">MLLKIRNNELYGSEMTEGREEFVVVRGAYKRYGLKAVVLNGLNMTVEKGTVYAFLGPSGCGKTTLLGCIVGRKRLDAGEIRLGIKYKSDIGYMPQEIALFRDFSISETLTHFAWVFGLSKQQLKKRKEELYSFLELPPETSLISKLSGGQQRRISLCVALLHNPELLILDEPTVGVDPVLSHSIWQHLKQMSTVGNKTIIITTHSIEEARQADRVGLMRGGILLAEGDPKSLMNQYGFDTLEEVFLQLSYKQETGENFDIDCQTVKNYPKPEKKPKPPVKIKSIFALNHLIAHFLKNYFFLRRNLGILAFLLCLPIVQCTLFDLSIGRDPLGLKVGLVNEELAGEGDCSMFTNANCSVEYPASCRYMAALEKKQMKLILYKDEESARNATKKNEIWGFMHVSHNYTESLFERIILNGGASDEALANSEVDVSMDMSNQYIGNLLRRDMYFAYMEYLENLYADCNWPVQAAKVPIAFQKAIYGNIYPSFSDFAVPAILQLFVFYLPMMFTVGGILMEKREGILERNLISGMTLVEIITGHAIVSMLILVVQTLFMMIVLFVIFDNTIEGSLLLALSLLFLVGLSGMCYGCLVSVLCDTDTAATYMGLGSFFPLAMLSGMFWPYQGMHYLLRSIGWFLPLTLTTEGFRAISSRSWSITHPVVFNGFLSVIGWIFFFSISTIVVIKIKKGIRNIM</sequence>
<comment type="subcellular location">
    <subcellularLocation>
        <location evidence="1">Membrane</location>
        <topology evidence="1">Multi-pass membrane protein</topology>
    </subcellularLocation>
</comment>
<organism evidence="9 10">
    <name type="scientific">Nezara viridula</name>
    <name type="common">Southern green stink bug</name>
    <name type="synonym">Cimex viridulus</name>
    <dbReference type="NCBI Taxonomy" id="85310"/>
    <lineage>
        <taxon>Eukaryota</taxon>
        <taxon>Metazoa</taxon>
        <taxon>Ecdysozoa</taxon>
        <taxon>Arthropoda</taxon>
        <taxon>Hexapoda</taxon>
        <taxon>Insecta</taxon>
        <taxon>Pterygota</taxon>
        <taxon>Neoptera</taxon>
        <taxon>Paraneoptera</taxon>
        <taxon>Hemiptera</taxon>
        <taxon>Heteroptera</taxon>
        <taxon>Panheteroptera</taxon>
        <taxon>Pentatomomorpha</taxon>
        <taxon>Pentatomoidea</taxon>
        <taxon>Pentatomidae</taxon>
        <taxon>Pentatominae</taxon>
        <taxon>Nezara</taxon>
    </lineage>
</organism>
<dbReference type="Pfam" id="PF12698">
    <property type="entry name" value="ABC2_membrane_3"/>
    <property type="match status" value="1"/>
</dbReference>
<dbReference type="GO" id="GO:0005524">
    <property type="term" value="F:ATP binding"/>
    <property type="evidence" value="ECO:0007669"/>
    <property type="project" value="UniProtKB-KW"/>
</dbReference>
<dbReference type="GO" id="GO:0016887">
    <property type="term" value="F:ATP hydrolysis activity"/>
    <property type="evidence" value="ECO:0007669"/>
    <property type="project" value="InterPro"/>
</dbReference>
<evidence type="ECO:0000313" key="10">
    <source>
        <dbReference type="Proteomes" id="UP001152798"/>
    </source>
</evidence>
<dbReference type="GO" id="GO:0016020">
    <property type="term" value="C:membrane"/>
    <property type="evidence" value="ECO:0007669"/>
    <property type="project" value="UniProtKB-SubCell"/>
</dbReference>
<evidence type="ECO:0000256" key="2">
    <source>
        <dbReference type="ARBA" id="ARBA00022692"/>
    </source>
</evidence>
<feature type="transmembrane region" description="Helical" evidence="7">
    <location>
        <begin position="600"/>
        <end position="620"/>
    </location>
</feature>
<evidence type="ECO:0000256" key="4">
    <source>
        <dbReference type="ARBA" id="ARBA00022840"/>
    </source>
</evidence>
<reference evidence="9" key="1">
    <citation type="submission" date="2022-01" db="EMBL/GenBank/DDBJ databases">
        <authorList>
            <person name="King R."/>
        </authorList>
    </citation>
    <scope>NUCLEOTIDE SEQUENCE</scope>
</reference>
<dbReference type="Proteomes" id="UP001152798">
    <property type="component" value="Chromosome 1"/>
</dbReference>
<dbReference type="Gene3D" id="3.40.50.300">
    <property type="entry name" value="P-loop containing nucleotide triphosphate hydrolases"/>
    <property type="match status" value="1"/>
</dbReference>
<dbReference type="CDD" id="cd03230">
    <property type="entry name" value="ABC_DR_subfamily_A"/>
    <property type="match status" value="1"/>
</dbReference>
<dbReference type="SUPFAM" id="SSF52540">
    <property type="entry name" value="P-loop containing nucleoside triphosphate hydrolases"/>
    <property type="match status" value="1"/>
</dbReference>
<evidence type="ECO:0000256" key="5">
    <source>
        <dbReference type="ARBA" id="ARBA00022989"/>
    </source>
</evidence>
<evidence type="ECO:0000256" key="6">
    <source>
        <dbReference type="ARBA" id="ARBA00023136"/>
    </source>
</evidence>
<dbReference type="InterPro" id="IPR027417">
    <property type="entry name" value="P-loop_NTPase"/>
</dbReference>
<keyword evidence="2 7" id="KW-0812">Transmembrane</keyword>
<evidence type="ECO:0000259" key="8">
    <source>
        <dbReference type="PROSITE" id="PS50893"/>
    </source>
</evidence>
<feature type="domain" description="ABC transporter" evidence="8">
    <location>
        <begin position="23"/>
        <end position="245"/>
    </location>
</feature>
<dbReference type="SMART" id="SM00382">
    <property type="entry name" value="AAA"/>
    <property type="match status" value="1"/>
</dbReference>
<keyword evidence="5 7" id="KW-1133">Transmembrane helix</keyword>
<dbReference type="InterPro" id="IPR017871">
    <property type="entry name" value="ABC_transporter-like_CS"/>
</dbReference>
<feature type="transmembrane region" description="Helical" evidence="7">
    <location>
        <begin position="535"/>
        <end position="562"/>
    </location>
</feature>
<accession>A0A9P0E9U7</accession>
<evidence type="ECO:0000313" key="9">
    <source>
        <dbReference type="EMBL" id="CAH1391182.1"/>
    </source>
</evidence>
<evidence type="ECO:0000256" key="1">
    <source>
        <dbReference type="ARBA" id="ARBA00004141"/>
    </source>
</evidence>
<protein>
    <recommendedName>
        <fullName evidence="8">ABC transporter domain-containing protein</fullName>
    </recommendedName>
</protein>
<dbReference type="InterPro" id="IPR003593">
    <property type="entry name" value="AAA+_ATPase"/>
</dbReference>
<feature type="transmembrane region" description="Helical" evidence="7">
    <location>
        <begin position="660"/>
        <end position="682"/>
    </location>
</feature>
<proteinExistence type="predicted"/>
<name>A0A9P0E9U7_NEZVI</name>
<keyword evidence="3" id="KW-0547">Nucleotide-binding</keyword>
<dbReference type="PROSITE" id="PS00211">
    <property type="entry name" value="ABC_TRANSPORTER_1"/>
    <property type="match status" value="1"/>
</dbReference>
<dbReference type="InterPro" id="IPR013525">
    <property type="entry name" value="ABC2_TM"/>
</dbReference>
<dbReference type="AlphaFoldDB" id="A0A9P0E9U7"/>